<evidence type="ECO:0000313" key="18">
    <source>
        <dbReference type="EMBL" id="GAO41721.1"/>
    </source>
</evidence>
<feature type="domain" description="Ribonucleotide reductase large subunit C-terminal" evidence="15">
    <location>
        <begin position="180"/>
        <end position="664"/>
    </location>
</feature>
<comment type="function">
    <text evidence="11 13">Catalyzes the reduction of ribonucleotides to deoxyribonucleotides. May function to provide a pool of deoxyribonucleotide precursors for DNA repair during oxygen limitation and/or for immediate growth after restoration of oxygen.</text>
</comment>
<dbReference type="InterPro" id="IPR024434">
    <property type="entry name" value="TSCPD_dom"/>
</dbReference>
<evidence type="ECO:0000256" key="11">
    <source>
        <dbReference type="ARBA" id="ARBA00025437"/>
    </source>
</evidence>
<evidence type="ECO:0000259" key="16">
    <source>
        <dbReference type="Pfam" id="PF08471"/>
    </source>
</evidence>
<dbReference type="GO" id="GO:0004748">
    <property type="term" value="F:ribonucleoside-diphosphate reductase activity, thioredoxin disulfide as acceptor"/>
    <property type="evidence" value="ECO:0007669"/>
    <property type="project" value="UniProtKB-EC"/>
</dbReference>
<reference evidence="18 19" key="1">
    <citation type="submission" date="2015-04" db="EMBL/GenBank/DDBJ databases">
        <title>Whole genome shotgun sequence of Flavihumibacter petaseus NBRC 106054.</title>
        <authorList>
            <person name="Miyazawa S."/>
            <person name="Hosoyama A."/>
            <person name="Hashimoto M."/>
            <person name="Noguchi M."/>
            <person name="Tsuchikane K."/>
            <person name="Ohji S."/>
            <person name="Yamazoe A."/>
            <person name="Ichikawa N."/>
            <person name="Kimura A."/>
            <person name="Fujita N."/>
        </authorList>
    </citation>
    <scope>NUCLEOTIDE SEQUENCE [LARGE SCALE GENOMIC DNA]</scope>
    <source>
        <strain evidence="18 19">NBRC 106054</strain>
    </source>
</reference>
<dbReference type="GO" id="GO:0071897">
    <property type="term" value="P:DNA biosynthetic process"/>
    <property type="evidence" value="ECO:0007669"/>
    <property type="project" value="UniProtKB-KW"/>
</dbReference>
<dbReference type="Pfam" id="PF08471">
    <property type="entry name" value="Ribonuc_red_2_N"/>
    <property type="match status" value="1"/>
</dbReference>
<dbReference type="Pfam" id="PF02867">
    <property type="entry name" value="Ribonuc_red_lgC"/>
    <property type="match status" value="2"/>
</dbReference>
<proteinExistence type="inferred from homology"/>
<dbReference type="PANTHER" id="PTHR43371:SF1">
    <property type="entry name" value="RIBONUCLEOSIDE-DIPHOSPHATE REDUCTASE"/>
    <property type="match status" value="1"/>
</dbReference>
<evidence type="ECO:0000256" key="6">
    <source>
        <dbReference type="ARBA" id="ARBA00022634"/>
    </source>
</evidence>
<dbReference type="Pfam" id="PF12637">
    <property type="entry name" value="TSCPD"/>
    <property type="match status" value="1"/>
</dbReference>
<evidence type="ECO:0000256" key="3">
    <source>
        <dbReference type="ARBA" id="ARBA00012274"/>
    </source>
</evidence>
<evidence type="ECO:0000313" key="19">
    <source>
        <dbReference type="Proteomes" id="UP000033121"/>
    </source>
</evidence>
<dbReference type="InterPro" id="IPR000788">
    <property type="entry name" value="RNR_lg_C"/>
</dbReference>
<evidence type="ECO:0000256" key="1">
    <source>
        <dbReference type="ARBA" id="ARBA00001922"/>
    </source>
</evidence>
<keyword evidence="8 13" id="KW-0560">Oxidoreductase</keyword>
<dbReference type="GO" id="GO:0031419">
    <property type="term" value="F:cobalamin binding"/>
    <property type="evidence" value="ECO:0007669"/>
    <property type="project" value="UniProtKB-KW"/>
</dbReference>
<name>A0A0E9MWA7_9BACT</name>
<dbReference type="OrthoDB" id="9762933at2"/>
<keyword evidence="5 13" id="KW-0846">Cobalamin</keyword>
<dbReference type="SUPFAM" id="SSF51998">
    <property type="entry name" value="PFL-like glycyl radical enzymes"/>
    <property type="match status" value="1"/>
</dbReference>
<dbReference type="CDD" id="cd02888">
    <property type="entry name" value="RNR_II_dimer"/>
    <property type="match status" value="1"/>
</dbReference>
<accession>A0A0E9MWA7</accession>
<evidence type="ECO:0000256" key="12">
    <source>
        <dbReference type="ARBA" id="ARBA00047754"/>
    </source>
</evidence>
<evidence type="ECO:0000256" key="2">
    <source>
        <dbReference type="ARBA" id="ARBA00007405"/>
    </source>
</evidence>
<dbReference type="InterPro" id="IPR013344">
    <property type="entry name" value="RNR_NrdJ/NrdZ"/>
</dbReference>
<evidence type="ECO:0000256" key="4">
    <source>
        <dbReference type="ARBA" id="ARBA00014409"/>
    </source>
</evidence>
<dbReference type="EMBL" id="BBWV01000001">
    <property type="protein sequence ID" value="GAO41721.1"/>
    <property type="molecule type" value="Genomic_DNA"/>
</dbReference>
<feature type="domain" description="Ribonucleotide reductase class II vitamin B12-dependent N-terminal" evidence="16">
    <location>
        <begin position="33"/>
        <end position="129"/>
    </location>
</feature>
<comment type="caution">
    <text evidence="18">The sequence shown here is derived from an EMBL/GenBank/DDBJ whole genome shotgun (WGS) entry which is preliminary data.</text>
</comment>
<evidence type="ECO:0000259" key="17">
    <source>
        <dbReference type="Pfam" id="PF12637"/>
    </source>
</evidence>
<feature type="domain" description="Ribonucleotide reductase large subunit C-terminal" evidence="15">
    <location>
        <begin position="715"/>
        <end position="825"/>
    </location>
</feature>
<comment type="similarity">
    <text evidence="2 13">Belongs to the ribonucleoside diphosphate reductase class-2 family.</text>
</comment>
<dbReference type="NCBIfam" id="TIGR02504">
    <property type="entry name" value="NrdJ_Z"/>
    <property type="match status" value="1"/>
</dbReference>
<dbReference type="GO" id="GO:0000166">
    <property type="term" value="F:nucleotide binding"/>
    <property type="evidence" value="ECO:0007669"/>
    <property type="project" value="UniProtKB-KW"/>
</dbReference>
<evidence type="ECO:0000256" key="14">
    <source>
        <dbReference type="SAM" id="MobiDB-lite"/>
    </source>
</evidence>
<dbReference type="Gene3D" id="3.20.70.20">
    <property type="match status" value="2"/>
</dbReference>
<keyword evidence="7 13" id="KW-0547">Nucleotide-binding</keyword>
<keyword evidence="19" id="KW-1185">Reference proteome</keyword>
<evidence type="ECO:0000256" key="7">
    <source>
        <dbReference type="ARBA" id="ARBA00022741"/>
    </source>
</evidence>
<sequence>MATRKTAAKGLSFSRRFTKEGVPVFDLFEYDYRSSVIRNPNGEVVFEMNNVEVPKTWSQIATDILAQKYFRKAGVPQADGSLGRETSSKQVAHRMAHCWRVWGERYGYFASEKDAQVFYEELVYSILNQACVPNSPQWFNSGLFECYGITGKPQGHYFVDQHDGVLKKSTSAYERPQPHACFILSVDDDLVNEGGIMDLWVREARIFKYGSGVGTNFSHIRGEGEKLSGGGTSSGLMSFLKIGDRAAGAIKSGGTTRRAAKMVCLDLDHPEIVDFIDWKVEEEKKVGALIAAGYSSDYEGEAYRTVSGQNSNNSVRIPNAFFDKLENNEDWELKARSDGRIMKKVPARELWNKIAYAAWRCADPGLQYDSTINEWHTCPEGGRINASNPCSEYMFLDNTACNLASANLMRFFDTATNTFDVEGYSYSCRLWTVVLEISVLMAQFPSKEVAQLSFDYRTLGLGYANLGTMLMVSGIPYDSEEARGIAGAISAIMTGIAYKTSAELAEILGPFPRYDANREHMLRVMRNHRAAAYDAGDAYEGLSVAPQGIQAKYCPDYLLKAATRAWDEAVQLGEKFGYRNAQTTVIAPTGTIGLVMDCDTTGVEPDFALVKFKKLSGGGYFKIINQSVPAALDNLGYTEKEKDAIIKFAVGSASFSGAPFINHQSLSEKGFIADEIRKLDDAVKSAFEIGFVFNRFTLGEACLERLGFTADQYNDWNFSLLEALGYTESEIEAANDYVCGTMTVEGAPYLKTEHLAVFDCANKCGKKGERYIHAHGHIRMMAAVQPFISGAISKTINLPNEARVEEIADCYMLSWKLGLKANALYRDGSKLSQPLSNKSDKKKKTEDSAAKAEPAPAPASNIIDLGKLTIDELLEEVQKRVQASPDTKLKRRLAMIVERRTLPAKRRGYTQKAKIAGQALFVRTGEYNDGTLGEIFIDMAKEGATMRSMLNCFAIAVSIGLQYGVPLEEFVEKFVFTRFEPAGMVDHPNIKSTTSIVDFIFRSLAYEYLDRSDLVHVLDKPELMNMGDEDWDEPAAEPEKKTPELSDVRIVAAVKAPKSTAMKATTEGNYDALSAANKSMQSDAPACNVCGHLTIRSGTCYKCLNCGNSLGCS</sequence>
<evidence type="ECO:0000256" key="8">
    <source>
        <dbReference type="ARBA" id="ARBA00023002"/>
    </source>
</evidence>
<evidence type="ECO:0000256" key="10">
    <source>
        <dbReference type="ARBA" id="ARBA00023285"/>
    </source>
</evidence>
<evidence type="ECO:0000259" key="15">
    <source>
        <dbReference type="Pfam" id="PF02867"/>
    </source>
</evidence>
<comment type="catalytic activity">
    <reaction evidence="12 13">
        <text>a 2'-deoxyribonucleoside 5'-diphosphate + [thioredoxin]-disulfide + H2O = a ribonucleoside 5'-diphosphate + [thioredoxin]-dithiol</text>
        <dbReference type="Rhea" id="RHEA:23252"/>
        <dbReference type="Rhea" id="RHEA-COMP:10698"/>
        <dbReference type="Rhea" id="RHEA-COMP:10700"/>
        <dbReference type="ChEBI" id="CHEBI:15377"/>
        <dbReference type="ChEBI" id="CHEBI:29950"/>
        <dbReference type="ChEBI" id="CHEBI:50058"/>
        <dbReference type="ChEBI" id="CHEBI:57930"/>
        <dbReference type="ChEBI" id="CHEBI:73316"/>
        <dbReference type="EC" id="1.17.4.1"/>
    </reaction>
</comment>
<dbReference type="NCBIfam" id="NF005122">
    <property type="entry name" value="PRK06556.1"/>
    <property type="match status" value="1"/>
</dbReference>
<evidence type="ECO:0000256" key="9">
    <source>
        <dbReference type="ARBA" id="ARBA00023157"/>
    </source>
</evidence>
<keyword evidence="6 13" id="KW-0237">DNA synthesis</keyword>
<evidence type="ECO:0000256" key="5">
    <source>
        <dbReference type="ARBA" id="ARBA00022628"/>
    </source>
</evidence>
<evidence type="ECO:0000256" key="13">
    <source>
        <dbReference type="RuleBase" id="RU364064"/>
    </source>
</evidence>
<organism evidence="18 19">
    <name type="scientific">Flavihumibacter petaseus NBRC 106054</name>
    <dbReference type="NCBI Taxonomy" id="1220578"/>
    <lineage>
        <taxon>Bacteria</taxon>
        <taxon>Pseudomonadati</taxon>
        <taxon>Bacteroidota</taxon>
        <taxon>Chitinophagia</taxon>
        <taxon>Chitinophagales</taxon>
        <taxon>Chitinophagaceae</taxon>
        <taxon>Flavihumibacter</taxon>
    </lineage>
</organism>
<dbReference type="RefSeq" id="WP_046367532.1">
    <property type="nucleotide sequence ID" value="NZ_BBWV01000001.1"/>
</dbReference>
<comment type="cofactor">
    <cofactor evidence="1 13">
        <name>adenosylcob(III)alamin</name>
        <dbReference type="ChEBI" id="CHEBI:18408"/>
    </cofactor>
</comment>
<dbReference type="PANTHER" id="PTHR43371">
    <property type="entry name" value="VITAMIN B12-DEPENDENT RIBONUCLEOTIDE REDUCTASE"/>
    <property type="match status" value="1"/>
</dbReference>
<dbReference type="EC" id="1.17.4.1" evidence="3 13"/>
<keyword evidence="9" id="KW-1015">Disulfide bond</keyword>
<feature type="region of interest" description="Disordered" evidence="14">
    <location>
        <begin position="830"/>
        <end position="857"/>
    </location>
</feature>
<protein>
    <recommendedName>
        <fullName evidence="4 13">Vitamin B12-dependent ribonucleotide reductase</fullName>
        <ecNumber evidence="3 13">1.17.4.1</ecNumber>
    </recommendedName>
</protein>
<dbReference type="InterPro" id="IPR050862">
    <property type="entry name" value="RdRp_reductase_class-2"/>
</dbReference>
<dbReference type="STRING" id="1220578.FPE01S_01_07350"/>
<dbReference type="Proteomes" id="UP000033121">
    <property type="component" value="Unassembled WGS sequence"/>
</dbReference>
<feature type="domain" description="TSCPD" evidence="17">
    <location>
        <begin position="904"/>
        <end position="1005"/>
    </location>
</feature>
<keyword evidence="10 13" id="KW-0170">Cobalt</keyword>
<dbReference type="AlphaFoldDB" id="A0A0E9MWA7"/>
<dbReference type="InterPro" id="IPR013678">
    <property type="entry name" value="RNR_2_N"/>
</dbReference>
<dbReference type="PRINTS" id="PR01183">
    <property type="entry name" value="RIBORDTASEM1"/>
</dbReference>
<dbReference type="GO" id="GO:0050897">
    <property type="term" value="F:cobalt ion binding"/>
    <property type="evidence" value="ECO:0007669"/>
    <property type="project" value="InterPro"/>
</dbReference>
<gene>
    <name evidence="18" type="primary">nrdJ</name>
    <name evidence="18" type="ORF">FPE01S_01_07350</name>
</gene>